<dbReference type="GO" id="GO:0001522">
    <property type="term" value="P:pseudouridine synthesis"/>
    <property type="evidence" value="ECO:0007669"/>
    <property type="project" value="InterPro"/>
</dbReference>
<evidence type="ECO:0000313" key="11">
    <source>
        <dbReference type="Proteomes" id="UP000807504"/>
    </source>
</evidence>
<feature type="region of interest" description="Disordered" evidence="9">
    <location>
        <begin position="468"/>
        <end position="567"/>
    </location>
</feature>
<keyword evidence="6" id="KW-0597">Phosphoprotein</keyword>
<feature type="compositionally biased region" description="Basic and acidic residues" evidence="9">
    <location>
        <begin position="219"/>
        <end position="241"/>
    </location>
</feature>
<feature type="compositionally biased region" description="Low complexity" evidence="9">
    <location>
        <begin position="304"/>
        <end position="316"/>
    </location>
</feature>
<dbReference type="InterPro" id="IPR040309">
    <property type="entry name" value="Naf1"/>
</dbReference>
<dbReference type="PANTHER" id="PTHR31633">
    <property type="entry name" value="H/ACA RIBONUCLEOPROTEIN COMPLEX NON-CORE SUBUNIT NAF1"/>
    <property type="match status" value="1"/>
</dbReference>
<evidence type="ECO:0000256" key="5">
    <source>
        <dbReference type="ARBA" id="ARBA00022552"/>
    </source>
</evidence>
<dbReference type="GO" id="GO:0000493">
    <property type="term" value="P:box H/ACA snoRNP assembly"/>
    <property type="evidence" value="ECO:0007669"/>
    <property type="project" value="InterPro"/>
</dbReference>
<feature type="region of interest" description="Disordered" evidence="9">
    <location>
        <begin position="211"/>
        <end position="253"/>
    </location>
</feature>
<sequence length="914" mass="101306">MKLKKESVEIKDCKMITKSELHHEDDSLDNASATSTNQSVRGCQLNNMSAERITLISQEKVSVKQEAIEVFLDDESILQNINSKFGDYTGASTSKLNSSESQEFRICSEGNLPSYKEKVSVKQEAIEVFLDDESVPQTTYSKSEDCVITSISKSDPSKSQDLKIFSEENFPSYKEKVSFKQEANEVFFVDESLPQNYSFSKSEDCMRALKSDSNSSESQECKIYSEEKAASSKEEEVTKLEESDECMADVSNPPDSFEGLLTRKMNSNESHQHEMPSKENISAEIPSEALIIEDSKSHRENVHYSSDSSDYESDSSSSWDEFYDNLHKNVAPSQLPALKTKGELLIEDLPPVEDLDINVNATELQKIGKVLHSIISKERNEYLVVVASDGNSNPVDVDSVLFLSSDKPLGKIHDVFASVSKPNYTVRFNKAEDIYDKGVTAGQDVYYLPENDELTHYVLVDVLKQQKGSDASWKDNNEPPDDQIDYSDDEQEKLAKQKRRAKNRRNDRNWNDEEGEDVAPNKMERRNVTYNQRRTYRIRRNQCQSPASNVSSSSSSHSYSSSQTFGSTLPSSNIFSQQRNVISPQPFGLISSNNNRPAFPLSSSPQSSMPTPQTFGPFSSRNIPSSQPLGLFPHNNGPSAQTFGPLPQSRMPPPIGTFPQSSVPSYQPFAFLPTSNVLASPNFAPPHSTGVQQNPSSLMAAPQNNVPLQQQLLLQSQQPIASFLSHPPPNYNSNQNTRPFLHQVQSFAPPMFGAPPAIRPAMQNIANQSSANQIHFPLGSNYPLTSLSGSLNISPPRNITPANSNGYQGQSSGIMQSISTNPFYSSPINTQHNVYPQITSPVIVPNQSPCPTPPFVPCQTPPPSIINQQQGFHVLSSPHPPVLPSQTPPPTIPPFAFTLPAVRSPMPPQNFPYI</sequence>
<accession>A0A8T0E630</accession>
<evidence type="ECO:0000256" key="6">
    <source>
        <dbReference type="ARBA" id="ARBA00022553"/>
    </source>
</evidence>
<dbReference type="Gene3D" id="2.40.10.230">
    <property type="entry name" value="Probable tRNA pseudouridine synthase domain"/>
    <property type="match status" value="1"/>
</dbReference>
<evidence type="ECO:0000313" key="10">
    <source>
        <dbReference type="EMBL" id="KAF8764870.1"/>
    </source>
</evidence>
<dbReference type="InterPro" id="IPR038664">
    <property type="entry name" value="Gar1/Naf1_Cbf5-bd_sf"/>
</dbReference>
<evidence type="ECO:0000256" key="7">
    <source>
        <dbReference type="ARBA" id="ARBA00022884"/>
    </source>
</evidence>
<comment type="subcellular location">
    <subcellularLocation>
        <location evidence="1">Nucleus</location>
    </subcellularLocation>
</comment>
<keyword evidence="10" id="KW-0687">Ribonucleoprotein</keyword>
<dbReference type="EMBL" id="JABXBU010002231">
    <property type="protein sequence ID" value="KAF8764870.1"/>
    <property type="molecule type" value="Genomic_DNA"/>
</dbReference>
<name>A0A8T0E630_ARGBR</name>
<keyword evidence="11" id="KW-1185">Reference proteome</keyword>
<keyword evidence="8" id="KW-0539">Nucleus</keyword>
<evidence type="ECO:0000256" key="2">
    <source>
        <dbReference type="ARBA" id="ARBA00009801"/>
    </source>
</evidence>
<dbReference type="Pfam" id="PF04410">
    <property type="entry name" value="Gar1"/>
    <property type="match status" value="1"/>
</dbReference>
<comment type="similarity">
    <text evidence="2">Belongs to the NAF1 family.</text>
</comment>
<comment type="caution">
    <text evidence="10">The sequence shown here is derived from an EMBL/GenBank/DDBJ whole genome shotgun (WGS) entry which is preliminary data.</text>
</comment>
<dbReference type="AlphaFoldDB" id="A0A8T0E630"/>
<keyword evidence="5" id="KW-0698">rRNA processing</keyword>
<keyword evidence="4" id="KW-0690">Ribosome biogenesis</keyword>
<dbReference type="InterPro" id="IPR009000">
    <property type="entry name" value="Transl_B-barrel_sf"/>
</dbReference>
<proteinExistence type="inferred from homology"/>
<feature type="region of interest" description="Disordered" evidence="9">
    <location>
        <begin position="297"/>
        <end position="316"/>
    </location>
</feature>
<organism evidence="10 11">
    <name type="scientific">Argiope bruennichi</name>
    <name type="common">Wasp spider</name>
    <name type="synonym">Aranea bruennichi</name>
    <dbReference type="NCBI Taxonomy" id="94029"/>
    <lineage>
        <taxon>Eukaryota</taxon>
        <taxon>Metazoa</taxon>
        <taxon>Ecdysozoa</taxon>
        <taxon>Arthropoda</taxon>
        <taxon>Chelicerata</taxon>
        <taxon>Arachnida</taxon>
        <taxon>Araneae</taxon>
        <taxon>Araneomorphae</taxon>
        <taxon>Entelegynae</taxon>
        <taxon>Araneoidea</taxon>
        <taxon>Araneidae</taxon>
        <taxon>Argiope</taxon>
    </lineage>
</organism>
<evidence type="ECO:0000256" key="4">
    <source>
        <dbReference type="ARBA" id="ARBA00022517"/>
    </source>
</evidence>
<feature type="compositionally biased region" description="Low complexity" evidence="9">
    <location>
        <begin position="597"/>
        <end position="612"/>
    </location>
</feature>
<feature type="region of interest" description="Disordered" evidence="9">
    <location>
        <begin position="596"/>
        <end position="626"/>
    </location>
</feature>
<evidence type="ECO:0000256" key="3">
    <source>
        <dbReference type="ARBA" id="ARBA00021438"/>
    </source>
</evidence>
<dbReference type="InterPro" id="IPR007504">
    <property type="entry name" value="H/ACA_rnp_Gar1/Naf1"/>
</dbReference>
<feature type="compositionally biased region" description="Low complexity" evidence="9">
    <location>
        <begin position="545"/>
        <end position="567"/>
    </location>
</feature>
<evidence type="ECO:0000256" key="8">
    <source>
        <dbReference type="ARBA" id="ARBA00023242"/>
    </source>
</evidence>
<dbReference type="GO" id="GO:0005634">
    <property type="term" value="C:nucleus"/>
    <property type="evidence" value="ECO:0007669"/>
    <property type="project" value="UniProtKB-SubCell"/>
</dbReference>
<evidence type="ECO:0000256" key="1">
    <source>
        <dbReference type="ARBA" id="ARBA00004123"/>
    </source>
</evidence>
<gene>
    <name evidence="10" type="ORF">HNY73_022907</name>
</gene>
<protein>
    <recommendedName>
        <fullName evidence="3">H/ACA ribonucleoprotein complex non-core subunit NAF1</fullName>
    </recommendedName>
</protein>
<dbReference type="SUPFAM" id="SSF50447">
    <property type="entry name" value="Translation proteins"/>
    <property type="match status" value="1"/>
</dbReference>
<dbReference type="GO" id="GO:0006364">
    <property type="term" value="P:rRNA processing"/>
    <property type="evidence" value="ECO:0007669"/>
    <property type="project" value="UniProtKB-KW"/>
</dbReference>
<feature type="compositionally biased region" description="Acidic residues" evidence="9">
    <location>
        <begin position="478"/>
        <end position="491"/>
    </location>
</feature>
<keyword evidence="7" id="KW-0694">RNA-binding</keyword>
<dbReference type="PANTHER" id="PTHR31633:SF1">
    <property type="entry name" value="H_ACA RIBONUCLEOPROTEIN COMPLEX NON-CORE SUBUNIT NAF1"/>
    <property type="match status" value="1"/>
</dbReference>
<dbReference type="Proteomes" id="UP000807504">
    <property type="component" value="Unassembled WGS sequence"/>
</dbReference>
<reference evidence="10" key="1">
    <citation type="journal article" date="2020" name="bioRxiv">
        <title>Chromosome-level reference genome of the European wasp spider Argiope bruennichi: a resource for studies on range expansion and evolutionary adaptation.</title>
        <authorList>
            <person name="Sheffer M.M."/>
            <person name="Hoppe A."/>
            <person name="Krehenwinkel H."/>
            <person name="Uhl G."/>
            <person name="Kuss A.W."/>
            <person name="Jensen L."/>
            <person name="Jensen C."/>
            <person name="Gillespie R.G."/>
            <person name="Hoff K.J."/>
            <person name="Prost S."/>
        </authorList>
    </citation>
    <scope>NUCLEOTIDE SEQUENCE</scope>
</reference>
<evidence type="ECO:0000256" key="9">
    <source>
        <dbReference type="SAM" id="MobiDB-lite"/>
    </source>
</evidence>
<dbReference type="GO" id="GO:0005732">
    <property type="term" value="C:sno(s)RNA-containing ribonucleoprotein complex"/>
    <property type="evidence" value="ECO:0007669"/>
    <property type="project" value="InterPro"/>
</dbReference>
<reference evidence="10" key="2">
    <citation type="submission" date="2020-06" db="EMBL/GenBank/DDBJ databases">
        <authorList>
            <person name="Sheffer M."/>
        </authorList>
    </citation>
    <scope>NUCLEOTIDE SEQUENCE</scope>
</reference>
<feature type="compositionally biased region" description="Polar residues" evidence="9">
    <location>
        <begin position="613"/>
        <end position="626"/>
    </location>
</feature>
<dbReference type="GO" id="GO:0003723">
    <property type="term" value="F:RNA binding"/>
    <property type="evidence" value="ECO:0007669"/>
    <property type="project" value="UniProtKB-KW"/>
</dbReference>